<proteinExistence type="predicted"/>
<dbReference type="OMA" id="SSIIMEH"/>
<gene>
    <name evidence="1" type="ORF">NEMVEDRAFT_v1g90457</name>
</gene>
<dbReference type="PANTHER" id="PTHR12296">
    <property type="entry name" value="DENN DOMAIN-CONTAINING PROTEIN 4"/>
    <property type="match status" value="1"/>
</dbReference>
<dbReference type="GO" id="GO:0005085">
    <property type="term" value="F:guanyl-nucleotide exchange factor activity"/>
    <property type="evidence" value="ECO:0007669"/>
    <property type="project" value="UniProtKB-ARBA"/>
</dbReference>
<dbReference type="PhylomeDB" id="A7RR74"/>
<dbReference type="HOGENOM" id="CLU_1122464_0_0_1"/>
<evidence type="ECO:0000313" key="1">
    <source>
        <dbReference type="EMBL" id="EDO46065.1"/>
    </source>
</evidence>
<keyword evidence="2" id="KW-1185">Reference proteome</keyword>
<dbReference type="InParanoid" id="A7RR74"/>
<feature type="non-terminal residue" evidence="1">
    <location>
        <position position="1"/>
    </location>
</feature>
<dbReference type="eggNOG" id="KOG2127">
    <property type="taxonomic scope" value="Eukaryota"/>
</dbReference>
<dbReference type="AlphaFoldDB" id="A7RR74"/>
<reference evidence="1 2" key="1">
    <citation type="journal article" date="2007" name="Science">
        <title>Sea anemone genome reveals ancestral eumetazoan gene repertoire and genomic organization.</title>
        <authorList>
            <person name="Putnam N.H."/>
            <person name="Srivastava M."/>
            <person name="Hellsten U."/>
            <person name="Dirks B."/>
            <person name="Chapman J."/>
            <person name="Salamov A."/>
            <person name="Terry A."/>
            <person name="Shapiro H."/>
            <person name="Lindquist E."/>
            <person name="Kapitonov V.V."/>
            <person name="Jurka J."/>
            <person name="Genikhovich G."/>
            <person name="Grigoriev I.V."/>
            <person name="Lucas S.M."/>
            <person name="Steele R.E."/>
            <person name="Finnerty J.R."/>
            <person name="Technau U."/>
            <person name="Martindale M.Q."/>
            <person name="Rokhsar D.S."/>
        </authorList>
    </citation>
    <scope>NUCLEOTIDE SEQUENCE [LARGE SCALE GENOMIC DNA]</scope>
    <source>
        <strain evidence="2">CH2 X CH6</strain>
    </source>
</reference>
<accession>A7RR74</accession>
<dbReference type="PANTHER" id="PTHR12296:SF30">
    <property type="entry name" value="DENN DOMAIN-CONTAINING PROTEIN CRAG"/>
    <property type="match status" value="1"/>
</dbReference>
<dbReference type="InterPro" id="IPR051696">
    <property type="entry name" value="DENN_Domain_GEFs"/>
</dbReference>
<dbReference type="EMBL" id="DS469530">
    <property type="protein sequence ID" value="EDO46065.1"/>
    <property type="molecule type" value="Genomic_DNA"/>
</dbReference>
<protein>
    <submittedName>
        <fullName evidence="1">Uncharacterized protein</fullName>
    </submittedName>
</protein>
<organism evidence="1 2">
    <name type="scientific">Nematostella vectensis</name>
    <name type="common">Starlet sea anemone</name>
    <dbReference type="NCBI Taxonomy" id="45351"/>
    <lineage>
        <taxon>Eukaryota</taxon>
        <taxon>Metazoa</taxon>
        <taxon>Cnidaria</taxon>
        <taxon>Anthozoa</taxon>
        <taxon>Hexacorallia</taxon>
        <taxon>Actiniaria</taxon>
        <taxon>Edwardsiidae</taxon>
        <taxon>Nematostella</taxon>
    </lineage>
</organism>
<sequence>DSITVAYVSPLVLRKELENMLDNDGDAALQNPDIVHQKDIIFWNMMWIFKRLELPSHLPELILPNYPGDRNDKFDVCAIPDLFQVLMSTSWDSDRQDCDFVPMYVLWNSPMSTNFPLNHFIRIQRLQASRRKLLRSVVAHIQINDVDSPITILLDERNRQSHSSYRSVYRELLFLSLTACGSEHIDVEAYDREYRKSYKRIVENKEYVDKLCTEDKPPSARVVFCRRLFTPPALQPRLPHFLNNMNLL</sequence>
<name>A7RR74_NEMVE</name>
<dbReference type="Proteomes" id="UP000001593">
    <property type="component" value="Unassembled WGS sequence"/>
</dbReference>
<dbReference type="STRING" id="45351.A7RR74"/>
<evidence type="ECO:0000313" key="2">
    <source>
        <dbReference type="Proteomes" id="UP000001593"/>
    </source>
</evidence>